<keyword evidence="2" id="KW-0808">Transferase</keyword>
<gene>
    <name evidence="2" type="ORF">TPC1_17787</name>
</gene>
<dbReference type="InterPro" id="IPR027417">
    <property type="entry name" value="P-loop_NTPase"/>
</dbReference>
<sequence length="199" mass="23328">GKSASGKSTVAQMLADEFSCTVISIDWFYYSEGYELDKVFEEEGQINWDDPKSIRVNDLIRTIHALKENKAASFTEFDLQNNCYYPQQRVIQPSSVYVIEGIFAFSYEELNKLYDLSVYVECSNDICKQRRLKRDVEQRKYDAEYALHSYNTYCLPNQDKFVVCQLEKADVVLNWNFQNKTGFNSLALLLQHQFNIQRK</sequence>
<dbReference type="InterPro" id="IPR006083">
    <property type="entry name" value="PRK/URK"/>
</dbReference>
<dbReference type="Gene3D" id="3.40.50.300">
    <property type="entry name" value="P-loop containing nucleotide triphosphate hydrolases"/>
    <property type="match status" value="1"/>
</dbReference>
<dbReference type="PANTHER" id="PTHR10285">
    <property type="entry name" value="URIDINE KINASE"/>
    <property type="match status" value="1"/>
</dbReference>
<protein>
    <submittedName>
        <fullName evidence="2">Uridine kinase</fullName>
    </submittedName>
</protein>
<dbReference type="EMBL" id="GDID01005801">
    <property type="protein sequence ID" value="JAP90805.1"/>
    <property type="molecule type" value="Transcribed_RNA"/>
</dbReference>
<keyword evidence="2" id="KW-0418">Kinase</keyword>
<organism evidence="2">
    <name type="scientific">Trepomonas sp. PC1</name>
    <dbReference type="NCBI Taxonomy" id="1076344"/>
    <lineage>
        <taxon>Eukaryota</taxon>
        <taxon>Metamonada</taxon>
        <taxon>Diplomonadida</taxon>
        <taxon>Hexamitidae</taxon>
        <taxon>Hexamitinae</taxon>
        <taxon>Trepomonas</taxon>
    </lineage>
</organism>
<dbReference type="Pfam" id="PF00485">
    <property type="entry name" value="PRK"/>
    <property type="match status" value="1"/>
</dbReference>
<evidence type="ECO:0000259" key="1">
    <source>
        <dbReference type="Pfam" id="PF00485"/>
    </source>
</evidence>
<accession>A0A146K4K9</accession>
<reference evidence="2" key="1">
    <citation type="submission" date="2015-07" db="EMBL/GenBank/DDBJ databases">
        <title>Adaptation to a free-living lifestyle via gene acquisitions in the diplomonad Trepomonas sp. PC1.</title>
        <authorList>
            <person name="Xu F."/>
            <person name="Jerlstrom-Hultqvist J."/>
            <person name="Kolisko M."/>
            <person name="Simpson A.G.B."/>
            <person name="Roger A.J."/>
            <person name="Svard S.G."/>
            <person name="Andersson J.O."/>
        </authorList>
    </citation>
    <scope>NUCLEOTIDE SEQUENCE</scope>
    <source>
        <strain evidence="2">PC1</strain>
    </source>
</reference>
<dbReference type="GO" id="GO:0016301">
    <property type="term" value="F:kinase activity"/>
    <property type="evidence" value="ECO:0007669"/>
    <property type="project" value="UniProtKB-KW"/>
</dbReference>
<feature type="domain" description="Phosphoribulokinase/uridine kinase" evidence="1">
    <location>
        <begin position="1"/>
        <end position="175"/>
    </location>
</feature>
<name>A0A146K4K9_9EUKA</name>
<feature type="non-terminal residue" evidence="2">
    <location>
        <position position="1"/>
    </location>
</feature>
<evidence type="ECO:0000313" key="2">
    <source>
        <dbReference type="EMBL" id="JAP90805.1"/>
    </source>
</evidence>
<dbReference type="SUPFAM" id="SSF52540">
    <property type="entry name" value="P-loop containing nucleoside triphosphate hydrolases"/>
    <property type="match status" value="1"/>
</dbReference>
<dbReference type="GO" id="GO:0005524">
    <property type="term" value="F:ATP binding"/>
    <property type="evidence" value="ECO:0007669"/>
    <property type="project" value="InterPro"/>
</dbReference>
<dbReference type="AlphaFoldDB" id="A0A146K4K9"/>
<proteinExistence type="predicted"/>